<evidence type="ECO:0000259" key="2">
    <source>
        <dbReference type="PROSITE" id="PS50853"/>
    </source>
</evidence>
<feature type="domain" description="Fibronectin type-III" evidence="2">
    <location>
        <begin position="744"/>
        <end position="844"/>
    </location>
</feature>
<name>A0ABU2YLP3_9FLAO</name>
<feature type="signal peptide" evidence="1">
    <location>
        <begin position="1"/>
        <end position="36"/>
    </location>
</feature>
<dbReference type="Gene3D" id="2.60.120.260">
    <property type="entry name" value="Galactose-binding domain-like"/>
    <property type="match status" value="1"/>
</dbReference>
<dbReference type="SUPFAM" id="SSF49265">
    <property type="entry name" value="Fibronectin type III"/>
    <property type="match status" value="1"/>
</dbReference>
<dbReference type="Proteomes" id="UP001259492">
    <property type="component" value="Unassembled WGS sequence"/>
</dbReference>
<dbReference type="NCBIfam" id="NF033708">
    <property type="entry name" value="T9SS_Cterm_ChiA"/>
    <property type="match status" value="1"/>
</dbReference>
<dbReference type="Pfam" id="PF00041">
    <property type="entry name" value="fn3"/>
    <property type="match status" value="1"/>
</dbReference>
<reference evidence="3 4" key="1">
    <citation type="submission" date="2023-09" db="EMBL/GenBank/DDBJ databases">
        <authorList>
            <person name="Rey-Velasco X."/>
        </authorList>
    </citation>
    <scope>NUCLEOTIDE SEQUENCE [LARGE SCALE GENOMIC DNA]</scope>
    <source>
        <strain evidence="3 4">W332</strain>
    </source>
</reference>
<dbReference type="InterPro" id="IPR045474">
    <property type="entry name" value="GEVED"/>
</dbReference>
<dbReference type="Pfam" id="PF20009">
    <property type="entry name" value="GEVED"/>
    <property type="match status" value="1"/>
</dbReference>
<dbReference type="Pfam" id="PF23759">
    <property type="entry name" value="GBD_T9SS_assoc"/>
    <property type="match status" value="2"/>
</dbReference>
<dbReference type="CDD" id="cd00063">
    <property type="entry name" value="FN3"/>
    <property type="match status" value="1"/>
</dbReference>
<sequence>MIKNYSQINIKKDKFNLKGFLFILCIALFSYQSNQAQTPIDFEDFETGWGIWNDGDGGAGGGNNDANRVNASQPNGNWAINLQDNSGVASSIYTNDINLATFNEVSISFDYHSIGFNPTEDFFVEFSNNGGAGWSIIGNYVVVTDFNNGVDYNTTILIDDATYSFSASSRFRIRCDASGNGDDVYIDDIDIIGDPPQFNDDCSGAISLTPSVDNTCNAVTGDSSGATESQPDCVGFADADDDVWYSFVATSTNHDVTVTAGSIYDLVLEVFSGTCAGLTSIDCSDDNWPIFDPDEETISLNSLTIGATYYVRTYSYGGVGNEGTFDICVTTPPTFTNDVCANAIALPSPVTSTCNYTSATNVGATDSGVADPGCAFYVDDDAWFSVVVPANGQVDIDTQTGSMTDSGMAVYSGTCAGTLTLIECDDDDSPNGAMSYISVTGRTPGETLYIRVWDWGGGNGTFGICASTPPACTAPNDPAAPINFVTVTNNSIDGNFGASPGGADGYLVLMNTTGVTPTPPPVDGTTYNIGNTISGATVIDNDGNTNFTANGLNASTTYYFFIYAYNNTGCSGGPIYSIASLNGNETTDAPSLCIPSSTDDSLDYIDDFSATGSNSLTNNNTGAGITSTGYSDFRPLSVSQIEGGIVNFTVDFSGTFDTYGFNIWIDLNNDLDFDDANEKVYTSGGFFTNITDSFTIPTGITAGTYVMRIRADYFSTDPDPCNNISFGEAEDYNIVITELLCDDNPTDLFALVTSGTTATLSWTEPLNPPGNGYDYIISLDDSTVTPGDDITGSTTGNSVNLSGLTSNTQYYVFVRSDCGGTDGQGVWIPLIFDTCAITVTTPSACPLIVDEQGTNPFVADPFVSDPSFLIGCGNPSVTLEAHSQMQETTSYRAEKIIYNPPIPFFNLAASPINVADDDVWADAYSTIPFDFCFYGNTYNQFLVGANGNITFDSSIAPGSLSGYAFSNNLPSTAGALFEQTIYGVYHDIDPSASTTNEIFSRIVNPTDIGCRKIVVVWKDVPMFSDNSILYSGMIVLHETTNIIEVFIEEKRIDDNNVFPWNDGNAIIGVQGDITPLAPNNQYEVANCRNGLDTNWETTNEAWRFVPDGAAINATSINWYDGSGTAGTLVGTGSTLTRGPGQGGTYTAEATYNICGNSITVTDEVVVTQGSGKIWNGSTGLDNWTNANNWTPNGVPTSLDCITIPVIGSGNYPVIYGGDDGDGLNLTINSGANLTLDNNTFDSNYATLTIVDFIDLEASSQLVVNSSSSLVQVNEGAANVNNNSGSGNLVLNRDTNIRQEDYVYWSSPVEVFSLSGVYGANTPPYTYQWRQTIPNGFTPPPSVPICYGDWESYTGNMSLGKGYISRGPIGHTAAASVFTATFIGKPNNGVITQPIVSGNNNISNPNFTYNPYGTDILTVTPFDDNWNLIGNPYPSALSANAFLSHPNNNIIEGAVHIWTHGSALGTYPDSFYDDFALTYNRNDYITYNLSGVSNPNPTFPGFIGAGQGFFVLALNDSETGSVTFNNSMRSRNHDNSDFYRMNSDISNTNYENIERHRIWLNLLENSSGQASSTLIGYIEGATQEKDRLYDAYTFESNTMSIYSMIHDKRMTIQGRQLPFEDDDLVPLGVDVLEDGSYTIAINTLDGLFEGINGQNIYLEDTYLNTIHDLRTSPYTFSIEAGSYEDRFVLRYTNDALSINETELNTGLLIYVEDKLVKLKSKIGPIDSVVVYDVLGRTLIKVDDLNQLDVVLKDLQPSEGVLFVRAKLTDGREKIQKIVY</sequence>
<dbReference type="RefSeq" id="WP_311427837.1">
    <property type="nucleotide sequence ID" value="NZ_JAVRIA010000005.1"/>
</dbReference>
<organism evidence="3 4">
    <name type="scientific">Microcosmobacter mediterraneus</name>
    <dbReference type="NCBI Taxonomy" id="3075607"/>
    <lineage>
        <taxon>Bacteria</taxon>
        <taxon>Pseudomonadati</taxon>
        <taxon>Bacteroidota</taxon>
        <taxon>Flavobacteriia</taxon>
        <taxon>Flavobacteriales</taxon>
        <taxon>Flavobacteriaceae</taxon>
        <taxon>Microcosmobacter</taxon>
    </lineage>
</organism>
<dbReference type="Gene3D" id="2.60.40.10">
    <property type="entry name" value="Immunoglobulins"/>
    <property type="match status" value="2"/>
</dbReference>
<keyword evidence="4" id="KW-1185">Reference proteome</keyword>
<evidence type="ECO:0000313" key="4">
    <source>
        <dbReference type="Proteomes" id="UP001259492"/>
    </source>
</evidence>
<dbReference type="EMBL" id="JAVRIA010000005">
    <property type="protein sequence ID" value="MDT0559073.1"/>
    <property type="molecule type" value="Genomic_DNA"/>
</dbReference>
<dbReference type="InterPro" id="IPR013783">
    <property type="entry name" value="Ig-like_fold"/>
</dbReference>
<comment type="caution">
    <text evidence="3">The sequence shown here is derived from an EMBL/GenBank/DDBJ whole genome shotgun (WGS) entry which is preliminary data.</text>
</comment>
<dbReference type="SMART" id="SM00060">
    <property type="entry name" value="FN3"/>
    <property type="match status" value="2"/>
</dbReference>
<dbReference type="InterPro" id="IPR056600">
    <property type="entry name" value="GBD_T9SS_assoc"/>
</dbReference>
<proteinExistence type="predicted"/>
<feature type="chain" id="PRO_5045450451" evidence="1">
    <location>
        <begin position="37"/>
        <end position="1778"/>
    </location>
</feature>
<protein>
    <submittedName>
        <fullName evidence="3">GEVED domain-containing protein</fullName>
    </submittedName>
</protein>
<keyword evidence="1" id="KW-0732">Signal</keyword>
<gene>
    <name evidence="3" type="ORF">RM697_10460</name>
</gene>
<accession>A0ABU2YLP3</accession>
<dbReference type="PROSITE" id="PS50853">
    <property type="entry name" value="FN3"/>
    <property type="match status" value="1"/>
</dbReference>
<dbReference type="InterPro" id="IPR003961">
    <property type="entry name" value="FN3_dom"/>
</dbReference>
<evidence type="ECO:0000256" key="1">
    <source>
        <dbReference type="SAM" id="SignalP"/>
    </source>
</evidence>
<evidence type="ECO:0000313" key="3">
    <source>
        <dbReference type="EMBL" id="MDT0559073.1"/>
    </source>
</evidence>
<dbReference type="InterPro" id="IPR036116">
    <property type="entry name" value="FN3_sf"/>
</dbReference>